<dbReference type="Gramene" id="C.cajan_35924.t">
    <property type="protein sequence ID" value="C.cajan_35924.t.cds1"/>
    <property type="gene ID" value="C.cajan_35924"/>
</dbReference>
<dbReference type="Pfam" id="PF14244">
    <property type="entry name" value="Retrotran_gag_3"/>
    <property type="match status" value="1"/>
</dbReference>
<dbReference type="PANTHER" id="PTHR37610:SF97">
    <property type="entry name" value="RETROTRANSPOSON GAG DOMAIN-CONTAINING PROTEIN"/>
    <property type="match status" value="1"/>
</dbReference>
<organism evidence="2 3">
    <name type="scientific">Cajanus cajan</name>
    <name type="common">Pigeon pea</name>
    <name type="synonym">Cajanus indicus</name>
    <dbReference type="NCBI Taxonomy" id="3821"/>
    <lineage>
        <taxon>Eukaryota</taxon>
        <taxon>Viridiplantae</taxon>
        <taxon>Streptophyta</taxon>
        <taxon>Embryophyta</taxon>
        <taxon>Tracheophyta</taxon>
        <taxon>Spermatophyta</taxon>
        <taxon>Magnoliopsida</taxon>
        <taxon>eudicotyledons</taxon>
        <taxon>Gunneridae</taxon>
        <taxon>Pentapetalae</taxon>
        <taxon>rosids</taxon>
        <taxon>fabids</taxon>
        <taxon>Fabales</taxon>
        <taxon>Fabaceae</taxon>
        <taxon>Papilionoideae</taxon>
        <taxon>50 kb inversion clade</taxon>
        <taxon>NPAAA clade</taxon>
        <taxon>indigoferoid/millettioid clade</taxon>
        <taxon>Phaseoleae</taxon>
        <taxon>Cajanus</taxon>
    </lineage>
</organism>
<accession>A0A151RGB5</accession>
<reference evidence="2" key="1">
    <citation type="journal article" date="2012" name="Nat. Biotechnol.">
        <title>Draft genome sequence of pigeonpea (Cajanus cajan), an orphan legume crop of resource-poor farmers.</title>
        <authorList>
            <person name="Varshney R.K."/>
            <person name="Chen W."/>
            <person name="Li Y."/>
            <person name="Bharti A.K."/>
            <person name="Saxena R.K."/>
            <person name="Schlueter J.A."/>
            <person name="Donoghue M.T."/>
            <person name="Azam S."/>
            <person name="Fan G."/>
            <person name="Whaley A.M."/>
            <person name="Farmer A.D."/>
            <person name="Sheridan J."/>
            <person name="Iwata A."/>
            <person name="Tuteja R."/>
            <person name="Penmetsa R.V."/>
            <person name="Wu W."/>
            <person name="Upadhyaya H.D."/>
            <person name="Yang S.P."/>
            <person name="Shah T."/>
            <person name="Saxena K.B."/>
            <person name="Michael T."/>
            <person name="McCombie W.R."/>
            <person name="Yang B."/>
            <person name="Zhang G."/>
            <person name="Yang H."/>
            <person name="Wang J."/>
            <person name="Spillane C."/>
            <person name="Cook D.R."/>
            <person name="May G.D."/>
            <person name="Xu X."/>
            <person name="Jackson S.A."/>
        </authorList>
    </citation>
    <scope>NUCLEOTIDE SEQUENCE [LARGE SCALE GENOMIC DNA]</scope>
</reference>
<dbReference type="PANTHER" id="PTHR37610">
    <property type="entry name" value="CCHC-TYPE DOMAIN-CONTAINING PROTEIN"/>
    <property type="match status" value="1"/>
</dbReference>
<keyword evidence="3" id="KW-1185">Reference proteome</keyword>
<sequence>MMMALKTKNKLCFVDGTLPQPKQGDQNYKVRDRCNTLVISWLYHLLDPEIAV</sequence>
<evidence type="ECO:0000313" key="2">
    <source>
        <dbReference type="EMBL" id="KYP41589.1"/>
    </source>
</evidence>
<evidence type="ECO:0000259" key="1">
    <source>
        <dbReference type="Pfam" id="PF14244"/>
    </source>
</evidence>
<name>A0A151RGB5_CAJCA</name>
<dbReference type="Proteomes" id="UP000075243">
    <property type="component" value="Unassembled WGS sequence"/>
</dbReference>
<dbReference type="EMBL" id="KQ483763">
    <property type="protein sequence ID" value="KYP41589.1"/>
    <property type="molecule type" value="Genomic_DNA"/>
</dbReference>
<dbReference type="AlphaFoldDB" id="A0A151RGB5"/>
<gene>
    <name evidence="2" type="ORF">KK1_037035</name>
</gene>
<feature type="domain" description="Retrotransposon Copia-like N-terminal" evidence="1">
    <location>
        <begin position="1"/>
        <end position="22"/>
    </location>
</feature>
<proteinExistence type="predicted"/>
<protein>
    <recommendedName>
        <fullName evidence="1">Retrotransposon Copia-like N-terminal domain-containing protein</fullName>
    </recommendedName>
</protein>
<dbReference type="InterPro" id="IPR029472">
    <property type="entry name" value="Copia-like_N"/>
</dbReference>
<evidence type="ECO:0000313" key="3">
    <source>
        <dbReference type="Proteomes" id="UP000075243"/>
    </source>
</evidence>